<gene>
    <name evidence="3" type="ORF">MCW_01381</name>
</gene>
<reference evidence="3 4" key="1">
    <citation type="submission" date="2012-03" db="EMBL/GenBank/DDBJ databases">
        <title>The Genome Sequence of Bartonella washoensis 085-0475.</title>
        <authorList>
            <consortium name="The Broad Institute Genome Sequencing Platform"/>
            <consortium name="The Broad Institute Genome Sequencing Center for Infectious Disease"/>
            <person name="Feldgarden M."/>
            <person name="Kirby J."/>
            <person name="Kosoy M."/>
            <person name="Birtles R."/>
            <person name="Probert W.S."/>
            <person name="Chiaraviglio L."/>
            <person name="Young S.K."/>
            <person name="Zeng Q."/>
            <person name="Gargeya S."/>
            <person name="Fitzgerald M."/>
            <person name="Haas B."/>
            <person name="Abouelleil A."/>
            <person name="Alvarado L."/>
            <person name="Arachchi H.M."/>
            <person name="Berlin A."/>
            <person name="Chapman S.B."/>
            <person name="Gearin G."/>
            <person name="Goldberg J."/>
            <person name="Griggs A."/>
            <person name="Gujja S."/>
            <person name="Hansen M."/>
            <person name="Heiman D."/>
            <person name="Howarth C."/>
            <person name="Larimer J."/>
            <person name="Lui A."/>
            <person name="MacDonald P.J.P."/>
            <person name="McCowen C."/>
            <person name="Montmayeur A."/>
            <person name="Murphy C."/>
            <person name="Neiman D."/>
            <person name="Pearson M."/>
            <person name="Priest M."/>
            <person name="Roberts A."/>
            <person name="Saif S."/>
            <person name="Shea T."/>
            <person name="Sisk P."/>
            <person name="Stolte C."/>
            <person name="Sykes S."/>
            <person name="Wortman J."/>
            <person name="Nusbaum C."/>
            <person name="Birren B."/>
        </authorList>
    </citation>
    <scope>NUCLEOTIDE SEQUENCE [LARGE SCALE GENOMIC DNA]</scope>
    <source>
        <strain evidence="3 4">085-0475</strain>
    </source>
</reference>
<evidence type="ECO:0000313" key="4">
    <source>
        <dbReference type="Proteomes" id="UP000002646"/>
    </source>
</evidence>
<comment type="caution">
    <text evidence="3">The sequence shown here is derived from an EMBL/GenBank/DDBJ whole genome shotgun (WGS) entry which is preliminary data.</text>
</comment>
<dbReference type="Gene3D" id="2.40.128.130">
    <property type="entry name" value="Autotransporter beta-domain"/>
    <property type="match status" value="1"/>
</dbReference>
<dbReference type="PATRIC" id="fig|1094564.3.peg.1632"/>
<evidence type="ECO:0000256" key="1">
    <source>
        <dbReference type="SAM" id="SignalP"/>
    </source>
</evidence>
<dbReference type="Pfam" id="PF03797">
    <property type="entry name" value="Autotransporter"/>
    <property type="match status" value="1"/>
</dbReference>
<name>J1JFK4_9HYPH</name>
<dbReference type="Gene3D" id="2.160.20.20">
    <property type="match status" value="1"/>
</dbReference>
<keyword evidence="1" id="KW-0732">Signal</keyword>
<dbReference type="SUPFAM" id="SSF51126">
    <property type="entry name" value="Pectin lyase-like"/>
    <property type="match status" value="1"/>
</dbReference>
<dbReference type="HOGENOM" id="CLU_007596_2_0_5"/>
<dbReference type="Pfam" id="PF18883">
    <property type="entry name" value="AC_1"/>
    <property type="match status" value="1"/>
</dbReference>
<proteinExistence type="predicted"/>
<dbReference type="InterPro" id="IPR011050">
    <property type="entry name" value="Pectin_lyase_fold/virulence"/>
</dbReference>
<dbReference type="InterPro" id="IPR006315">
    <property type="entry name" value="OM_autotransptr_brl_dom"/>
</dbReference>
<dbReference type="PROSITE" id="PS51208">
    <property type="entry name" value="AUTOTRANSPORTER"/>
    <property type="match status" value="1"/>
</dbReference>
<feature type="signal peptide" evidence="1">
    <location>
        <begin position="1"/>
        <end position="42"/>
    </location>
</feature>
<dbReference type="PANTHER" id="PTHR35037:SF2">
    <property type="match status" value="1"/>
</dbReference>
<dbReference type="AlphaFoldDB" id="J1JFK4"/>
<dbReference type="EMBL" id="AILX01000027">
    <property type="protein sequence ID" value="EJF83312.1"/>
    <property type="molecule type" value="Genomic_DNA"/>
</dbReference>
<dbReference type="InterPro" id="IPR043990">
    <property type="entry name" value="AC_1"/>
</dbReference>
<dbReference type="InterPro" id="IPR012332">
    <property type="entry name" value="Autotransporter_pectin_lyase_C"/>
</dbReference>
<sequence length="900" mass="98198">MGSFNRMVERNYGRIMVKISKNHLSLCAVTTAVLFFAHTAGAEVEDNNATHSRGQARSVVDAKAQNGKNQLSCKESDSSYRCNDGKVHYIEQKTYQVPDKSPGGTVAIQASRENTLIKGWDITIQDASNRDGSDSSFSKYGIMADNFGSVNVEKGMIDFTNGIGVQTRDDGQVYLSDFSIIVKGGQVTNINNHRKNTAFQMTEHAGYINFKKGEVKVSDAHGISFQGIVSNIDIFDSTVLVEGNASYGFLFLNEQERKDEYNGHPYQKEEVYIFFGEDKLFGSLPKGNLSKRGNVHLYNTVFTVPNSTAIYSIKSGGLVQVLEHSELSGDLLLKVEDGSFVKVAADESILIGGTRIDESSDAEFRLSHGSKWTLTRPKNGSFLNSVSSGSIGVSSISLIHLIDDSSIVFEQPNSGEAGNYQTLHIGKGEGEVYKAQDGAHIYLNTYLNSGGSIENQQTDHLLIDGDVEGETIVHVQSVPGSPGGYTGSGGNNQGISIIQVSGEAKGHSFQLAGGYVALKDSPYQYRLYAYGPTSGLGKADPAQRLVNGSGDFWDFRLENQYVQSPIDYRDTFIVPEKAVRAVVPQVPTYLLLPNSIFHAGFMDISNQNKQLEILRATSSGMMKIHEKPASFLRGYGGSYHYASDLSALEYGYGGDFAYNALEAGVLLQTIENADSAISIGVMGTYGKLSLQPQDVEQSQKSAFDKWTATAYGSMQHDAGFYVDGLFSYGLLKGDVLTRARGKTATLKGNPLSISLTAGQTLAMRYEGFVVDPQVQVVYQHLQFSKAHDVDNFDIEMGKLDKWMVRVGGRLTKTFSATEKDREASFYGKLHFAHGFEGKQTVYFKDAFQLGAFGSSLEAGLGLNARLSSKFALHADLVYQHKLTKAGFSGISFSGGLRYQF</sequence>
<dbReference type="Proteomes" id="UP000002646">
    <property type="component" value="Unassembled WGS sequence"/>
</dbReference>
<dbReference type="NCBIfam" id="TIGR01414">
    <property type="entry name" value="autotrans_barl"/>
    <property type="match status" value="1"/>
</dbReference>
<dbReference type="SUPFAM" id="SSF103515">
    <property type="entry name" value="Autotransporter"/>
    <property type="match status" value="1"/>
</dbReference>
<evidence type="ECO:0000313" key="3">
    <source>
        <dbReference type="EMBL" id="EJF83312.1"/>
    </source>
</evidence>
<dbReference type="PANTHER" id="PTHR35037">
    <property type="entry name" value="C-TERMINAL REGION OF AIDA-LIKE PROTEIN"/>
    <property type="match status" value="1"/>
</dbReference>
<evidence type="ECO:0000259" key="2">
    <source>
        <dbReference type="PROSITE" id="PS51208"/>
    </source>
</evidence>
<dbReference type="STRING" id="1094564.MCW_01381"/>
<organism evidence="3 4">
    <name type="scientific">Cardidatus Bartonella washoeensis 085-0475</name>
    <dbReference type="NCBI Taxonomy" id="1094564"/>
    <lineage>
        <taxon>Bacteria</taxon>
        <taxon>Pseudomonadati</taxon>
        <taxon>Pseudomonadota</taxon>
        <taxon>Alphaproteobacteria</taxon>
        <taxon>Hyphomicrobiales</taxon>
        <taxon>Bartonellaceae</taxon>
        <taxon>Bartonella</taxon>
    </lineage>
</organism>
<dbReference type="SMART" id="SM00869">
    <property type="entry name" value="Autotransporter"/>
    <property type="match status" value="1"/>
</dbReference>
<dbReference type="InterPro" id="IPR036709">
    <property type="entry name" value="Autotransporte_beta_dom_sf"/>
</dbReference>
<dbReference type="InterPro" id="IPR051551">
    <property type="entry name" value="Autotransporter_adhesion"/>
</dbReference>
<accession>J1JFK4</accession>
<dbReference type="GO" id="GO:0019867">
    <property type="term" value="C:outer membrane"/>
    <property type="evidence" value="ECO:0007669"/>
    <property type="project" value="InterPro"/>
</dbReference>
<feature type="domain" description="Autotransporter" evidence="2">
    <location>
        <begin position="623"/>
        <end position="900"/>
    </location>
</feature>
<feature type="chain" id="PRO_5003743887" evidence="1">
    <location>
        <begin position="43"/>
        <end position="900"/>
    </location>
</feature>
<protein>
    <submittedName>
        <fullName evidence="3">Outer membrane autotransporter barrel domain-containing protein</fullName>
    </submittedName>
</protein>
<dbReference type="InterPro" id="IPR005546">
    <property type="entry name" value="Autotransporte_beta"/>
</dbReference>